<dbReference type="GO" id="GO:0003677">
    <property type="term" value="F:DNA binding"/>
    <property type="evidence" value="ECO:0007669"/>
    <property type="project" value="UniProtKB-KW"/>
</dbReference>
<dbReference type="PANTHER" id="PTHR13235">
    <property type="entry name" value="SINGLE-STRAND SELECTIVE MONOFUNCTIONAL URACIL DNA GLYCOSYLASE"/>
    <property type="match status" value="1"/>
</dbReference>
<evidence type="ECO:0000256" key="6">
    <source>
        <dbReference type="ARBA" id="ARBA00023204"/>
    </source>
</evidence>
<dbReference type="CDD" id="cd19374">
    <property type="entry name" value="UDG-F3_SMUG1-like"/>
    <property type="match status" value="1"/>
</dbReference>
<evidence type="ECO:0000256" key="7">
    <source>
        <dbReference type="ARBA" id="ARBA00023242"/>
    </source>
</evidence>
<reference evidence="10" key="1">
    <citation type="submission" date="2011-05" db="EMBL/GenBank/DDBJ databases">
        <authorList>
            <person name="Richards S.R."/>
            <person name="Qu J."/>
            <person name="Jiang H."/>
            <person name="Jhangiani S.N."/>
            <person name="Agravi P."/>
            <person name="Goodspeed R."/>
            <person name="Gross S."/>
            <person name="Mandapat C."/>
            <person name="Jackson L."/>
            <person name="Mathew T."/>
            <person name="Pu L."/>
            <person name="Thornton R."/>
            <person name="Saada N."/>
            <person name="Wilczek-Boney K.B."/>
            <person name="Lee S."/>
            <person name="Kovar C."/>
            <person name="Wu Y."/>
            <person name="Scherer S.E."/>
            <person name="Worley K.C."/>
            <person name="Muzny D.M."/>
            <person name="Gibbs R."/>
        </authorList>
    </citation>
    <scope>NUCLEOTIDE SEQUENCE</scope>
    <source>
        <strain evidence="10">Brora</strain>
    </source>
</reference>
<comment type="subcellular location">
    <subcellularLocation>
        <location evidence="1">Nucleus</location>
    </subcellularLocation>
</comment>
<dbReference type="InterPro" id="IPR039134">
    <property type="entry name" value="SMUG1"/>
</dbReference>
<evidence type="ECO:0000256" key="2">
    <source>
        <dbReference type="ARBA" id="ARBA00007889"/>
    </source>
</evidence>
<evidence type="ECO:0000256" key="5">
    <source>
        <dbReference type="ARBA" id="ARBA00023125"/>
    </source>
</evidence>
<keyword evidence="6" id="KW-0234">DNA repair</keyword>
<dbReference type="GO" id="GO:0005634">
    <property type="term" value="C:nucleus"/>
    <property type="evidence" value="ECO:0007669"/>
    <property type="project" value="UniProtKB-SubCell"/>
</dbReference>
<evidence type="ECO:0000256" key="1">
    <source>
        <dbReference type="ARBA" id="ARBA00004123"/>
    </source>
</evidence>
<dbReference type="GO" id="GO:0000703">
    <property type="term" value="F:oxidized pyrimidine nucleobase lesion DNA N-glycosylase activity"/>
    <property type="evidence" value="ECO:0007669"/>
    <property type="project" value="TreeGrafter"/>
</dbReference>
<evidence type="ECO:0000256" key="3">
    <source>
        <dbReference type="ARBA" id="ARBA00022763"/>
    </source>
</evidence>
<dbReference type="EnsemblMetazoa" id="SMAR005493-RA">
    <property type="protein sequence ID" value="SMAR005493-PA"/>
    <property type="gene ID" value="SMAR005493"/>
</dbReference>
<dbReference type="AlphaFoldDB" id="T1IWC8"/>
<comment type="similarity">
    <text evidence="2">Belongs to the uracil-DNA glycosylase (UDG) superfamily. SMUG1 family.</text>
</comment>
<evidence type="ECO:0000313" key="10">
    <source>
        <dbReference type="Proteomes" id="UP000014500"/>
    </source>
</evidence>
<proteinExistence type="inferred from homology"/>
<reference evidence="9" key="2">
    <citation type="submission" date="2015-02" db="UniProtKB">
        <authorList>
            <consortium name="EnsemblMetazoa"/>
        </authorList>
    </citation>
    <scope>IDENTIFICATION</scope>
</reference>
<accession>T1IWC8</accession>
<dbReference type="PANTHER" id="PTHR13235:SF2">
    <property type="entry name" value="SINGLE-STRAND SELECTIVE MONOFUNCTIONAL URACIL DNA GLYCOSYLASE"/>
    <property type="match status" value="1"/>
</dbReference>
<organism evidence="9 10">
    <name type="scientific">Strigamia maritima</name>
    <name type="common">European centipede</name>
    <name type="synonym">Geophilus maritimus</name>
    <dbReference type="NCBI Taxonomy" id="126957"/>
    <lineage>
        <taxon>Eukaryota</taxon>
        <taxon>Metazoa</taxon>
        <taxon>Ecdysozoa</taxon>
        <taxon>Arthropoda</taxon>
        <taxon>Myriapoda</taxon>
        <taxon>Chilopoda</taxon>
        <taxon>Pleurostigmophora</taxon>
        <taxon>Geophilomorpha</taxon>
        <taxon>Linotaeniidae</taxon>
        <taxon>Strigamia</taxon>
    </lineage>
</organism>
<feature type="domain" description="Uracil-DNA glycosylase-like" evidence="8">
    <location>
        <begin position="126"/>
        <end position="300"/>
    </location>
</feature>
<protein>
    <recommendedName>
        <fullName evidence="8">Uracil-DNA glycosylase-like domain-containing protein</fullName>
    </recommendedName>
</protein>
<dbReference type="Proteomes" id="UP000014500">
    <property type="component" value="Unassembled WGS sequence"/>
</dbReference>
<name>T1IWC8_STRMM</name>
<keyword evidence="5" id="KW-0238">DNA-binding</keyword>
<dbReference type="Gene3D" id="3.40.470.10">
    <property type="entry name" value="Uracil-DNA glycosylase-like domain"/>
    <property type="match status" value="1"/>
</dbReference>
<dbReference type="SUPFAM" id="SSF52141">
    <property type="entry name" value="Uracil-DNA glycosylase-like"/>
    <property type="match status" value="1"/>
</dbReference>
<dbReference type="GO" id="GO:0006284">
    <property type="term" value="P:base-excision repair"/>
    <property type="evidence" value="ECO:0007669"/>
    <property type="project" value="InterPro"/>
</dbReference>
<dbReference type="PhylomeDB" id="T1IWC8"/>
<sequence length="332" mass="37350">MAAHWLPNSCSPATVDSMQSMQFSPLIVSGKRTQCFEDSVPGKRSRAHESLVSPTGHDPHAGAMMANPAPNYADTQLLLSIPHQLLNLEMSQARQLQQLDYSPPVSFIYNPLEYAVETHSQFVYRYCTTTKPVLFVGMNPGPFGMAQTGVPFGEVNMVRDWLGIYGYVGKPPREHPNRPITGFGCHRSEVSGQRFWGFFQDLCKTPDNFFRYAFVQNYCPLVFVKDSGKNVTPNDLPLANRKQVQDICDRSIVDMIRLLQVKVVIGLGRFSEERVKAALQSAGIYNIPVGFLMHPSPINPVANRGWNAIAMQQLSQMDVLRYFMPQYGMTMY</sequence>
<dbReference type="HOGENOM" id="CLU_071760_2_0_1"/>
<keyword evidence="7" id="KW-0539">Nucleus</keyword>
<dbReference type="GO" id="GO:0017065">
    <property type="term" value="F:single-strand selective uracil DNA N-glycosylase activity"/>
    <property type="evidence" value="ECO:0007669"/>
    <property type="project" value="InterPro"/>
</dbReference>
<evidence type="ECO:0000259" key="8">
    <source>
        <dbReference type="Pfam" id="PF03167"/>
    </source>
</evidence>
<dbReference type="EMBL" id="JH431612">
    <property type="status" value="NOT_ANNOTATED_CDS"/>
    <property type="molecule type" value="Genomic_DNA"/>
</dbReference>
<evidence type="ECO:0000313" key="9">
    <source>
        <dbReference type="EnsemblMetazoa" id="SMAR005493-PA"/>
    </source>
</evidence>
<dbReference type="Pfam" id="PF03167">
    <property type="entry name" value="UDG"/>
    <property type="match status" value="1"/>
</dbReference>
<dbReference type="OMA" id="EYLCIER"/>
<dbReference type="FunFam" id="3.40.470.10:FF:000005">
    <property type="entry name" value="Single-strand selective monofunctional uracil DNA glycosylase"/>
    <property type="match status" value="1"/>
</dbReference>
<dbReference type="STRING" id="126957.T1IWC8"/>
<keyword evidence="4" id="KW-0378">Hydrolase</keyword>
<evidence type="ECO:0000256" key="4">
    <source>
        <dbReference type="ARBA" id="ARBA00022801"/>
    </source>
</evidence>
<dbReference type="eggNOG" id="ENOG502QT20">
    <property type="taxonomic scope" value="Eukaryota"/>
</dbReference>
<dbReference type="InterPro" id="IPR036895">
    <property type="entry name" value="Uracil-DNA_glycosylase-like_sf"/>
</dbReference>
<keyword evidence="3" id="KW-0227">DNA damage</keyword>
<keyword evidence="10" id="KW-1185">Reference proteome</keyword>
<dbReference type="InterPro" id="IPR005122">
    <property type="entry name" value="Uracil-DNA_glycosylase-like"/>
</dbReference>